<feature type="region of interest" description="Disordered" evidence="1">
    <location>
        <begin position="162"/>
        <end position="184"/>
    </location>
</feature>
<feature type="region of interest" description="Disordered" evidence="1">
    <location>
        <begin position="204"/>
        <end position="245"/>
    </location>
</feature>
<organism evidence="3 4">
    <name type="scientific">Tateyamaria armeniaca</name>
    <dbReference type="NCBI Taxonomy" id="2518930"/>
    <lineage>
        <taxon>Bacteria</taxon>
        <taxon>Pseudomonadati</taxon>
        <taxon>Pseudomonadota</taxon>
        <taxon>Alphaproteobacteria</taxon>
        <taxon>Rhodobacterales</taxon>
        <taxon>Roseobacteraceae</taxon>
        <taxon>Tateyamaria</taxon>
    </lineage>
</organism>
<dbReference type="PANTHER" id="PTHR36153:SF1">
    <property type="entry name" value="TYPE VI SECRETION SYSTEM COMPONENT TSSM1"/>
    <property type="match status" value="1"/>
</dbReference>
<dbReference type="InterPro" id="IPR053156">
    <property type="entry name" value="T6SS_TssM-like"/>
</dbReference>
<dbReference type="PANTHER" id="PTHR36153">
    <property type="entry name" value="INNER MEMBRANE PROTEIN-RELATED"/>
    <property type="match status" value="1"/>
</dbReference>
<sequence>MLSEMPLAQRVYNSIVNSPRAKALPQWRLTDIGGPAISRVIVRSSGKPLNEGVEGIFTWDGFNNVFLDEALAPHSVCKAKAGCWGARGEAEQTETALVAMSRDVLDLYYTDYISRYDQILGDIDIIPMESLSHAVEVTNVLSGPTSPLVNILNAISDETKLTESRSVDASASGRRRHRRGHTRSAIAAVQPRATAAWDAAIKRGRGRRGCGTAAPPPGSFVEDRFSRAAHPYRRDRGPAPRSFSN</sequence>
<proteinExistence type="predicted"/>
<feature type="compositionally biased region" description="Basic and acidic residues" evidence="1">
    <location>
        <begin position="221"/>
        <end position="238"/>
    </location>
</feature>
<dbReference type="EMBL" id="JBHDIY010000004">
    <property type="protein sequence ID" value="MFL4472368.1"/>
    <property type="molecule type" value="Genomic_DNA"/>
</dbReference>
<evidence type="ECO:0000313" key="4">
    <source>
        <dbReference type="Proteomes" id="UP001627408"/>
    </source>
</evidence>
<keyword evidence="4" id="KW-1185">Reference proteome</keyword>
<reference evidence="3 4" key="1">
    <citation type="submission" date="2024-08" db="EMBL/GenBank/DDBJ databases">
        <title>Tateyamaria sp. nov., isolated from marine algae.</title>
        <authorList>
            <person name="Choi B.J."/>
            <person name="Kim J.M."/>
            <person name="Lee J.K."/>
            <person name="Choi D.G."/>
            <person name="Bayburt H."/>
            <person name="Baek J.H."/>
            <person name="Han D.M."/>
            <person name="Jeon C.O."/>
        </authorList>
    </citation>
    <scope>NUCLEOTIDE SEQUENCE [LARGE SCALE GENOMIC DNA]</scope>
    <source>
        <strain evidence="3 4">KMU-156</strain>
    </source>
</reference>
<name>A0ABW8V4T4_9RHOB</name>
<evidence type="ECO:0000259" key="2">
    <source>
        <dbReference type="Pfam" id="PF06761"/>
    </source>
</evidence>
<accession>A0ABW8V4T4</accession>
<dbReference type="Proteomes" id="UP001627408">
    <property type="component" value="Unassembled WGS sequence"/>
</dbReference>
<dbReference type="InterPro" id="IPR009612">
    <property type="entry name" value="IcmF-rel"/>
</dbReference>
<dbReference type="RefSeq" id="WP_407594569.1">
    <property type="nucleotide sequence ID" value="NZ_JBHDIY010000004.1"/>
</dbReference>
<protein>
    <submittedName>
        <fullName evidence="3">ImcF-related family protein</fullName>
    </submittedName>
</protein>
<dbReference type="Pfam" id="PF06761">
    <property type="entry name" value="IcmF-related"/>
    <property type="match status" value="1"/>
</dbReference>
<feature type="compositionally biased region" description="Basic residues" evidence="1">
    <location>
        <begin position="173"/>
        <end position="182"/>
    </location>
</feature>
<evidence type="ECO:0000256" key="1">
    <source>
        <dbReference type="SAM" id="MobiDB-lite"/>
    </source>
</evidence>
<gene>
    <name evidence="3" type="ORF">ACERZ8_21730</name>
</gene>
<feature type="domain" description="IcmF-related" evidence="2">
    <location>
        <begin position="2"/>
        <end position="159"/>
    </location>
</feature>
<evidence type="ECO:0000313" key="3">
    <source>
        <dbReference type="EMBL" id="MFL4472368.1"/>
    </source>
</evidence>
<comment type="caution">
    <text evidence="3">The sequence shown here is derived from an EMBL/GenBank/DDBJ whole genome shotgun (WGS) entry which is preliminary data.</text>
</comment>